<evidence type="ECO:0000313" key="1">
    <source>
        <dbReference type="EMBL" id="MFD2090308.1"/>
    </source>
</evidence>
<protein>
    <submittedName>
        <fullName evidence="1">Uncharacterized protein</fullName>
    </submittedName>
</protein>
<sequence>MQVVEQVEAPPSAAIESFLDDLTAQVAEDPDSRSGDPWAGSPWDDAVGDVAVLSLREDRAGAVLAVCGRLAAAHGLVCYDPQAGTLVR</sequence>
<keyword evidence="2" id="KW-1185">Reference proteome</keyword>
<gene>
    <name evidence="1" type="ORF">ACFSHS_01860</name>
</gene>
<organism evidence="1 2">
    <name type="scientific">Blastococcus deserti</name>
    <dbReference type="NCBI Taxonomy" id="2259033"/>
    <lineage>
        <taxon>Bacteria</taxon>
        <taxon>Bacillati</taxon>
        <taxon>Actinomycetota</taxon>
        <taxon>Actinomycetes</taxon>
        <taxon>Geodermatophilales</taxon>
        <taxon>Geodermatophilaceae</taxon>
        <taxon>Blastococcus</taxon>
    </lineage>
</organism>
<comment type="caution">
    <text evidence="1">The sequence shown here is derived from an EMBL/GenBank/DDBJ whole genome shotgun (WGS) entry which is preliminary data.</text>
</comment>
<dbReference type="RefSeq" id="WP_376871025.1">
    <property type="nucleotide sequence ID" value="NZ_JBHUHP010000001.1"/>
</dbReference>
<reference evidence="2" key="1">
    <citation type="journal article" date="2019" name="Int. J. Syst. Evol. Microbiol.">
        <title>The Global Catalogue of Microorganisms (GCM) 10K type strain sequencing project: providing services to taxonomists for standard genome sequencing and annotation.</title>
        <authorList>
            <consortium name="The Broad Institute Genomics Platform"/>
            <consortium name="The Broad Institute Genome Sequencing Center for Infectious Disease"/>
            <person name="Wu L."/>
            <person name="Ma J."/>
        </authorList>
    </citation>
    <scope>NUCLEOTIDE SEQUENCE [LARGE SCALE GENOMIC DNA]</scope>
    <source>
        <strain evidence="2">JCM 3338</strain>
    </source>
</reference>
<accession>A0ABW4X6T3</accession>
<dbReference type="EMBL" id="JBHUHP010000001">
    <property type="protein sequence ID" value="MFD2090308.1"/>
    <property type="molecule type" value="Genomic_DNA"/>
</dbReference>
<dbReference type="Proteomes" id="UP001597402">
    <property type="component" value="Unassembled WGS sequence"/>
</dbReference>
<name>A0ABW4X6T3_9ACTN</name>
<evidence type="ECO:0000313" key="2">
    <source>
        <dbReference type="Proteomes" id="UP001597402"/>
    </source>
</evidence>
<proteinExistence type="predicted"/>